<sequence length="209" mass="23374">MEKPTIVSAEEWEQARDELLKAEKEVTRAQDALAARRRRLPMVKFADGYAFDTPSGTKSLLDLFEGRGQLVVYQFMDNGPDHYCPGCTWLTNNVPVGGVAGLAERGITWVTVSNMPLAQIEAYKARMGWTLPFVSSHGTSFADDCGAGRGFMLSVFLRDGEDVYRTYNTTSRGVDRLVFANSIFDLTPYGRQEDWEDSPPGWPQRPTYG</sequence>
<feature type="coiled-coil region" evidence="1">
    <location>
        <begin position="9"/>
        <end position="39"/>
    </location>
</feature>
<proteinExistence type="predicted"/>
<protein>
    <recommendedName>
        <fullName evidence="4">DUF899 domain-containing protein</fullName>
    </recommendedName>
</protein>
<dbReference type="InterPro" id="IPR036249">
    <property type="entry name" value="Thioredoxin-like_sf"/>
</dbReference>
<keyword evidence="1" id="KW-0175">Coiled coil</keyword>
<reference evidence="2 3" key="1">
    <citation type="submission" date="2021-01" db="EMBL/GenBank/DDBJ databases">
        <title>Whole genome shotgun sequence of Planotetraspora mira NBRC 15435.</title>
        <authorList>
            <person name="Komaki H."/>
            <person name="Tamura T."/>
        </authorList>
    </citation>
    <scope>NUCLEOTIDE SEQUENCE [LARGE SCALE GENOMIC DNA]</scope>
    <source>
        <strain evidence="2 3">NBRC 15435</strain>
    </source>
</reference>
<comment type="caution">
    <text evidence="2">The sequence shown here is derived from an EMBL/GenBank/DDBJ whole genome shotgun (WGS) entry which is preliminary data.</text>
</comment>
<evidence type="ECO:0000256" key="1">
    <source>
        <dbReference type="SAM" id="Coils"/>
    </source>
</evidence>
<organism evidence="2 3">
    <name type="scientific">Planotetraspora mira</name>
    <dbReference type="NCBI Taxonomy" id="58121"/>
    <lineage>
        <taxon>Bacteria</taxon>
        <taxon>Bacillati</taxon>
        <taxon>Actinomycetota</taxon>
        <taxon>Actinomycetes</taxon>
        <taxon>Streptosporangiales</taxon>
        <taxon>Streptosporangiaceae</taxon>
        <taxon>Planotetraspora</taxon>
    </lineage>
</organism>
<keyword evidence="3" id="KW-1185">Reference proteome</keyword>
<dbReference type="Proteomes" id="UP000650628">
    <property type="component" value="Unassembled WGS sequence"/>
</dbReference>
<dbReference type="SUPFAM" id="SSF52833">
    <property type="entry name" value="Thioredoxin-like"/>
    <property type="match status" value="1"/>
</dbReference>
<evidence type="ECO:0000313" key="2">
    <source>
        <dbReference type="EMBL" id="GII30518.1"/>
    </source>
</evidence>
<name>A0A8J3TP06_9ACTN</name>
<accession>A0A8J3TP06</accession>
<dbReference type="AlphaFoldDB" id="A0A8J3TP06"/>
<dbReference type="Pfam" id="PF05988">
    <property type="entry name" value="DUF899"/>
    <property type="match status" value="1"/>
</dbReference>
<evidence type="ECO:0000313" key="3">
    <source>
        <dbReference type="Proteomes" id="UP000650628"/>
    </source>
</evidence>
<dbReference type="InterPro" id="IPR010296">
    <property type="entry name" value="DUF899_thioredox"/>
</dbReference>
<evidence type="ECO:0008006" key="4">
    <source>
        <dbReference type="Google" id="ProtNLM"/>
    </source>
</evidence>
<dbReference type="EMBL" id="BOOO01000019">
    <property type="protein sequence ID" value="GII30518.1"/>
    <property type="molecule type" value="Genomic_DNA"/>
</dbReference>
<gene>
    <name evidence="2" type="ORF">Pmi06nite_39600</name>
</gene>
<dbReference type="RefSeq" id="WP_203954466.1">
    <property type="nucleotide sequence ID" value="NZ_BOOO01000019.1"/>
</dbReference>